<reference evidence="1 2" key="1">
    <citation type="submission" date="2019-04" db="EMBL/GenBank/DDBJ databases">
        <title>Comparative genomics and transcriptomics to analyze fruiting body development in filamentous ascomycetes.</title>
        <authorList>
            <consortium name="DOE Joint Genome Institute"/>
            <person name="Lutkenhaus R."/>
            <person name="Traeger S."/>
            <person name="Breuer J."/>
            <person name="Kuo A."/>
            <person name="Lipzen A."/>
            <person name="Pangilinan J."/>
            <person name="Dilworth D."/>
            <person name="Sandor L."/>
            <person name="Poggeler S."/>
            <person name="Barry K."/>
            <person name="Grigoriev I.V."/>
            <person name="Nowrousian M."/>
        </authorList>
    </citation>
    <scope>NUCLEOTIDE SEQUENCE [LARGE SCALE GENOMIC DNA]</scope>
    <source>
        <strain evidence="1 2">CBS 389.68</strain>
    </source>
</reference>
<dbReference type="Proteomes" id="UP000298138">
    <property type="component" value="Unassembled WGS sequence"/>
</dbReference>
<proteinExistence type="predicted"/>
<dbReference type="InParanoid" id="A0A4S2MR54"/>
<dbReference type="EMBL" id="ML220159">
    <property type="protein sequence ID" value="TGZ77117.1"/>
    <property type="molecule type" value="Genomic_DNA"/>
</dbReference>
<evidence type="ECO:0000313" key="2">
    <source>
        <dbReference type="Proteomes" id="UP000298138"/>
    </source>
</evidence>
<dbReference type="AlphaFoldDB" id="A0A4S2MR54"/>
<keyword evidence="2" id="KW-1185">Reference proteome</keyword>
<sequence>MPSILQPGFEAHTGSIVLICIRNRGDLTVPSEHAKLVVPTIFILHHNSASIASELARIPTTLRIEGRRGGVRFLPSSTSVPYSTNRDFHDSVSMGASIEMSGVLHRTGTMGWKNYGVVLLLEQRVGSPWCHLSNNTSSHIVQGIAPIYPRKPTLYLLTGAPQSTTGAASTLTKAISGSNLVS</sequence>
<evidence type="ECO:0000313" key="1">
    <source>
        <dbReference type="EMBL" id="TGZ77117.1"/>
    </source>
</evidence>
<protein>
    <submittedName>
        <fullName evidence="1">Uncharacterized protein</fullName>
    </submittedName>
</protein>
<organism evidence="1 2">
    <name type="scientific">Ascodesmis nigricans</name>
    <dbReference type="NCBI Taxonomy" id="341454"/>
    <lineage>
        <taxon>Eukaryota</taxon>
        <taxon>Fungi</taxon>
        <taxon>Dikarya</taxon>
        <taxon>Ascomycota</taxon>
        <taxon>Pezizomycotina</taxon>
        <taxon>Pezizomycetes</taxon>
        <taxon>Pezizales</taxon>
        <taxon>Ascodesmidaceae</taxon>
        <taxon>Ascodesmis</taxon>
    </lineage>
</organism>
<accession>A0A4S2MR54</accession>
<name>A0A4S2MR54_9PEZI</name>
<gene>
    <name evidence="1" type="ORF">EX30DRAFT_366937</name>
</gene>